<evidence type="ECO:0000313" key="2">
    <source>
        <dbReference type="EMBL" id="KRG39628.1"/>
    </source>
</evidence>
<sequence length="139" mass="14582">MAVVFGAVFMRRRLVWAGALLVMALAAAPLPPSVVPEVSGPATGDVIASLQLPGGQLPDKLPVAAMAPGEAGLEALRAPGQRPRPTPPADPTAFQRRLKEVFHAAATETGVRHAQRRLQAYPLDPPLRLLNPGNAPPRA</sequence>
<feature type="chain" id="PRO_5006390188" evidence="1">
    <location>
        <begin position="18"/>
        <end position="139"/>
    </location>
</feature>
<evidence type="ECO:0000256" key="1">
    <source>
        <dbReference type="SAM" id="SignalP"/>
    </source>
</evidence>
<gene>
    <name evidence="2" type="ORF">ARC78_14195</name>
</gene>
<dbReference type="AlphaFoldDB" id="A0A0R0A350"/>
<organism evidence="2 3">
    <name type="scientific">Stenotrophomonas pictorum JCM 9942</name>
    <dbReference type="NCBI Taxonomy" id="1236960"/>
    <lineage>
        <taxon>Bacteria</taxon>
        <taxon>Pseudomonadati</taxon>
        <taxon>Pseudomonadota</taxon>
        <taxon>Gammaproteobacteria</taxon>
        <taxon>Lysobacterales</taxon>
        <taxon>Lysobacteraceae</taxon>
        <taxon>Stenotrophomonas</taxon>
    </lineage>
</organism>
<name>A0A0R0A350_9GAMM</name>
<comment type="caution">
    <text evidence="2">The sequence shown here is derived from an EMBL/GenBank/DDBJ whole genome shotgun (WGS) entry which is preliminary data.</text>
</comment>
<accession>A0A0R0A350</accession>
<keyword evidence="1" id="KW-0732">Signal</keyword>
<proteinExistence type="predicted"/>
<feature type="signal peptide" evidence="1">
    <location>
        <begin position="1"/>
        <end position="17"/>
    </location>
</feature>
<dbReference type="EMBL" id="LLXS01000044">
    <property type="protein sequence ID" value="KRG39628.1"/>
    <property type="molecule type" value="Genomic_DNA"/>
</dbReference>
<keyword evidence="3" id="KW-1185">Reference proteome</keyword>
<evidence type="ECO:0000313" key="3">
    <source>
        <dbReference type="Proteomes" id="UP000050836"/>
    </source>
</evidence>
<reference evidence="2 3" key="1">
    <citation type="submission" date="2015-10" db="EMBL/GenBank/DDBJ databases">
        <title>Genome sequencing and analysis of members of genus Stenotrophomonas.</title>
        <authorList>
            <person name="Patil P.P."/>
            <person name="Midha S."/>
            <person name="Patil P.B."/>
        </authorList>
    </citation>
    <scope>NUCLEOTIDE SEQUENCE [LARGE SCALE GENOMIC DNA]</scope>
    <source>
        <strain evidence="2 3">JCM 9942</strain>
    </source>
</reference>
<protein>
    <submittedName>
        <fullName evidence="2">Uncharacterized protein</fullName>
    </submittedName>
</protein>
<dbReference type="Proteomes" id="UP000050836">
    <property type="component" value="Unassembled WGS sequence"/>
</dbReference>